<reference evidence="3 4" key="1">
    <citation type="journal article" date="2024" name="Nat. Commun.">
        <title>Phylogenomics reveals the evolutionary origins of lichenization in chlorophyte algae.</title>
        <authorList>
            <person name="Puginier C."/>
            <person name="Libourel C."/>
            <person name="Otte J."/>
            <person name="Skaloud P."/>
            <person name="Haon M."/>
            <person name="Grisel S."/>
            <person name="Petersen M."/>
            <person name="Berrin J.G."/>
            <person name="Delaux P.M."/>
            <person name="Dal Grande F."/>
            <person name="Keller J."/>
        </authorList>
    </citation>
    <scope>NUCLEOTIDE SEQUENCE [LARGE SCALE GENOMIC DNA]</scope>
    <source>
        <strain evidence="3 4">SAG 2145</strain>
    </source>
</reference>
<dbReference type="Proteomes" id="UP001438707">
    <property type="component" value="Unassembled WGS sequence"/>
</dbReference>
<name>A0AAW1RLT1_9CHLO</name>
<sequence length="307" mass="34626">MWTASQFFAGCPALEQDPKAQLQRFIKQHSGKPVVCVTSGGTAVPLERRCVRFIDNFSSGSRGALAVEAFLQAGYAVIYIYRANTVQPFTNGTHSERALQWLFEQATERQDASLSLPAGSAELVASAVQRFKQVHHESTLLRLPFTTLFEYLLVLREAALALAFLESRAMMFLAAAVSDFFMPWQDMEEHKIQSRSGPLTLELQQVPKMLGELRQHWAPKACLISFKLETDQQLLLQKAGRALELYAVDAVVANLLETRKEEVWILQRSNTLQQPQRLTRPPQDDFIEAALVARIVEIHQQHIHALT</sequence>
<feature type="domain" description="DNA/pantothenate metabolism flavoprotein C-terminal" evidence="2">
    <location>
        <begin position="165"/>
        <end position="262"/>
    </location>
</feature>
<gene>
    <name evidence="3" type="ORF">WJX74_009003</name>
</gene>
<evidence type="ECO:0000259" key="2">
    <source>
        <dbReference type="Pfam" id="PF04127"/>
    </source>
</evidence>
<evidence type="ECO:0000313" key="3">
    <source>
        <dbReference type="EMBL" id="KAK9834742.1"/>
    </source>
</evidence>
<evidence type="ECO:0000313" key="4">
    <source>
        <dbReference type="Proteomes" id="UP001438707"/>
    </source>
</evidence>
<keyword evidence="4" id="KW-1185">Reference proteome</keyword>
<comment type="caution">
    <text evidence="3">The sequence shown here is derived from an EMBL/GenBank/DDBJ whole genome shotgun (WGS) entry which is preliminary data.</text>
</comment>
<dbReference type="InterPro" id="IPR035929">
    <property type="entry name" value="CoaB-like_sf"/>
</dbReference>
<evidence type="ECO:0000256" key="1">
    <source>
        <dbReference type="ARBA" id="ARBA00005703"/>
    </source>
</evidence>
<proteinExistence type="inferred from homology"/>
<comment type="similarity">
    <text evidence="1">Belongs to the PPC synthetase family.</text>
</comment>
<dbReference type="SUPFAM" id="SSF102645">
    <property type="entry name" value="CoaB-like"/>
    <property type="match status" value="1"/>
</dbReference>
<protein>
    <recommendedName>
        <fullName evidence="2">DNA/pantothenate metabolism flavoprotein C-terminal domain-containing protein</fullName>
    </recommendedName>
</protein>
<dbReference type="Gene3D" id="3.40.50.10300">
    <property type="entry name" value="CoaB-like"/>
    <property type="match status" value="1"/>
</dbReference>
<dbReference type="GO" id="GO:0003824">
    <property type="term" value="F:catalytic activity"/>
    <property type="evidence" value="ECO:0007669"/>
    <property type="project" value="UniProtKB-ARBA"/>
</dbReference>
<dbReference type="PANTHER" id="PTHR12290">
    <property type="entry name" value="CORNICHON-RELATED"/>
    <property type="match status" value="1"/>
</dbReference>
<dbReference type="AlphaFoldDB" id="A0AAW1RLT1"/>
<dbReference type="EMBL" id="JALJOS010000009">
    <property type="protein sequence ID" value="KAK9834742.1"/>
    <property type="molecule type" value="Genomic_DNA"/>
</dbReference>
<dbReference type="InterPro" id="IPR007085">
    <property type="entry name" value="DNA/pantothenate-metab_flavo_C"/>
</dbReference>
<dbReference type="GO" id="GO:0015937">
    <property type="term" value="P:coenzyme A biosynthetic process"/>
    <property type="evidence" value="ECO:0007669"/>
    <property type="project" value="UniProtKB-ARBA"/>
</dbReference>
<dbReference type="Pfam" id="PF04127">
    <property type="entry name" value="DFP"/>
    <property type="match status" value="1"/>
</dbReference>
<accession>A0AAW1RLT1</accession>
<organism evidence="3 4">
    <name type="scientific">Apatococcus lobatus</name>
    <dbReference type="NCBI Taxonomy" id="904363"/>
    <lineage>
        <taxon>Eukaryota</taxon>
        <taxon>Viridiplantae</taxon>
        <taxon>Chlorophyta</taxon>
        <taxon>core chlorophytes</taxon>
        <taxon>Trebouxiophyceae</taxon>
        <taxon>Chlorellales</taxon>
        <taxon>Chlorellaceae</taxon>
        <taxon>Apatococcus</taxon>
    </lineage>
</organism>